<gene>
    <name evidence="1" type="ordered locus">Psesu_1158</name>
</gene>
<dbReference type="RefSeq" id="WP_013534837.1">
    <property type="nucleotide sequence ID" value="NC_014924.1"/>
</dbReference>
<dbReference type="Proteomes" id="UP000008632">
    <property type="component" value="Chromosome"/>
</dbReference>
<keyword evidence="2" id="KW-1185">Reference proteome</keyword>
<sequence length="104" mass="10797">MSAEEEIIIIGGGKGGPGKKPNSAEPAVEVTVAPQGVARFRDVLKQYSTWALALIVAGPDLYQAASSLGLLSDQQVPDALAWSIRGLAGLGLAVKFIRQTRPAA</sequence>
<dbReference type="EMBL" id="CP002446">
    <property type="protein sequence ID" value="ADV27008.1"/>
    <property type="molecule type" value="Genomic_DNA"/>
</dbReference>
<proteinExistence type="predicted"/>
<evidence type="ECO:0008006" key="3">
    <source>
        <dbReference type="Google" id="ProtNLM"/>
    </source>
</evidence>
<name>E6WS59_PSEUU</name>
<dbReference type="AlphaFoldDB" id="E6WS59"/>
<accession>E6WS59</accession>
<dbReference type="KEGG" id="psu:Psesu_1158"/>
<reference evidence="1 2" key="1">
    <citation type="submission" date="2011-01" db="EMBL/GenBank/DDBJ databases">
        <title>Complete sequence of Pseudoxanthomonas suwonensis 11-1.</title>
        <authorList>
            <consortium name="US DOE Joint Genome Institute"/>
            <person name="Lucas S."/>
            <person name="Copeland A."/>
            <person name="Lapidus A."/>
            <person name="Cheng J.-F."/>
            <person name="Goodwin L."/>
            <person name="Pitluck S."/>
            <person name="Teshima H."/>
            <person name="Detter J.C."/>
            <person name="Han C."/>
            <person name="Tapia R."/>
            <person name="Land M."/>
            <person name="Hauser L."/>
            <person name="Kyrpides N."/>
            <person name="Ivanova N."/>
            <person name="Ovchinnikova G."/>
            <person name="Siebers A.K."/>
            <person name="Allgaier M."/>
            <person name="Thelen M.P."/>
            <person name="Hugenholtz P."/>
            <person name="Gladden J."/>
            <person name="Woyke T."/>
        </authorList>
    </citation>
    <scope>NUCLEOTIDE SEQUENCE [LARGE SCALE GENOMIC DNA]</scope>
    <source>
        <strain evidence="2">11-1</strain>
    </source>
</reference>
<evidence type="ECO:0000313" key="1">
    <source>
        <dbReference type="EMBL" id="ADV27008.1"/>
    </source>
</evidence>
<dbReference type="STRING" id="743721.Psesu_1158"/>
<protein>
    <recommendedName>
        <fullName evidence="3">Holin</fullName>
    </recommendedName>
</protein>
<evidence type="ECO:0000313" key="2">
    <source>
        <dbReference type="Proteomes" id="UP000008632"/>
    </source>
</evidence>
<organism evidence="1 2">
    <name type="scientific">Pseudoxanthomonas suwonensis (strain 11-1)</name>
    <dbReference type="NCBI Taxonomy" id="743721"/>
    <lineage>
        <taxon>Bacteria</taxon>
        <taxon>Pseudomonadati</taxon>
        <taxon>Pseudomonadota</taxon>
        <taxon>Gammaproteobacteria</taxon>
        <taxon>Lysobacterales</taxon>
        <taxon>Lysobacteraceae</taxon>
        <taxon>Pseudoxanthomonas</taxon>
    </lineage>
</organism>
<dbReference type="HOGENOM" id="CLU_2247834_0_0_6"/>